<dbReference type="FunFam" id="3.40.50.1820:FF:000089">
    <property type="entry name" value="Alpha/beta hydrolase"/>
    <property type="match status" value="1"/>
</dbReference>
<protein>
    <submittedName>
        <fullName evidence="4">Alpha/beta hydrolase</fullName>
    </submittedName>
</protein>
<gene>
    <name evidence="4" type="ORF">EIK79_11095</name>
</gene>
<evidence type="ECO:0000313" key="4">
    <source>
        <dbReference type="EMBL" id="RRJ30119.1"/>
    </source>
</evidence>
<reference evidence="4 5" key="1">
    <citation type="submission" date="2018-11" db="EMBL/GenBank/DDBJ databases">
        <title>Taxonoimc description of Halomarina strain SPP-AMP-1.</title>
        <authorList>
            <person name="Pal Y."/>
            <person name="Srinivasana K."/>
            <person name="Verma A."/>
            <person name="Kumar P."/>
        </authorList>
    </citation>
    <scope>NUCLEOTIDE SEQUENCE [LARGE SCALE GENOMIC DNA]</scope>
    <source>
        <strain evidence="4 5">SPP-AMP-1</strain>
    </source>
</reference>
<dbReference type="OrthoDB" id="33195at2157"/>
<keyword evidence="5" id="KW-1185">Reference proteome</keyword>
<dbReference type="InterPro" id="IPR050300">
    <property type="entry name" value="GDXG_lipolytic_enzyme"/>
</dbReference>
<dbReference type="InterPro" id="IPR013094">
    <property type="entry name" value="AB_hydrolase_3"/>
</dbReference>
<dbReference type="EMBL" id="RRCH01000023">
    <property type="protein sequence ID" value="RRJ30119.1"/>
    <property type="molecule type" value="Genomic_DNA"/>
</dbReference>
<accession>A0A3P3RAY1</accession>
<evidence type="ECO:0000256" key="2">
    <source>
        <dbReference type="ARBA" id="ARBA00022801"/>
    </source>
</evidence>
<evidence type="ECO:0000256" key="1">
    <source>
        <dbReference type="ARBA" id="ARBA00010515"/>
    </source>
</evidence>
<dbReference type="AlphaFoldDB" id="A0A3P3RAY1"/>
<dbReference type="PANTHER" id="PTHR48081">
    <property type="entry name" value="AB HYDROLASE SUPERFAMILY PROTEIN C4A8.06C"/>
    <property type="match status" value="1"/>
</dbReference>
<dbReference type="PROSITE" id="PS01173">
    <property type="entry name" value="LIPASE_GDXG_HIS"/>
    <property type="match status" value="1"/>
</dbReference>
<organism evidence="4 5">
    <name type="scientific">Halocatena pleomorpha</name>
    <dbReference type="NCBI Taxonomy" id="1785090"/>
    <lineage>
        <taxon>Archaea</taxon>
        <taxon>Methanobacteriati</taxon>
        <taxon>Methanobacteriota</taxon>
        <taxon>Stenosarchaea group</taxon>
        <taxon>Halobacteria</taxon>
        <taxon>Halobacteriales</taxon>
        <taxon>Natronomonadaceae</taxon>
        <taxon>Halocatena</taxon>
    </lineage>
</organism>
<sequence length="322" mass="35127">MTIDDTPVKAEALDPEIKTVLDVMDEQDVPPLPALTPQAAREQFEAMNEFTESESVHYTQDIEIEGPDEPITIRLYKPTPADDLPVLLFLHGGGFVLGDLDSHDNVCTALANRAEALVLSVDYRLAPEHPFPAAVKDSYAALEWAERYADDLGGDPERLAVGGDSAGGNLTASLTLLANDRDGPEIDRQLLIYPAVGTTSVISQPASYEENAEGYFLEADEMEWFQRNYVQDPIHARNEYAAPLLARDLSGLPPASVVTAGFDPLRDDGIEYARRLAADGVDVTHRNYETMIHGFLSMTGVASNAEACLEELASDLTDTFDN</sequence>
<comment type="similarity">
    <text evidence="1">Belongs to the 'GDXG' lipolytic enzyme family.</text>
</comment>
<dbReference type="Gene3D" id="3.40.50.1820">
    <property type="entry name" value="alpha/beta hydrolase"/>
    <property type="match status" value="1"/>
</dbReference>
<dbReference type="Pfam" id="PF07859">
    <property type="entry name" value="Abhydrolase_3"/>
    <property type="match status" value="1"/>
</dbReference>
<evidence type="ECO:0000313" key="5">
    <source>
        <dbReference type="Proteomes" id="UP000282322"/>
    </source>
</evidence>
<dbReference type="GO" id="GO:0016787">
    <property type="term" value="F:hydrolase activity"/>
    <property type="evidence" value="ECO:0007669"/>
    <property type="project" value="UniProtKB-KW"/>
</dbReference>
<dbReference type="Proteomes" id="UP000282322">
    <property type="component" value="Unassembled WGS sequence"/>
</dbReference>
<evidence type="ECO:0000259" key="3">
    <source>
        <dbReference type="Pfam" id="PF07859"/>
    </source>
</evidence>
<dbReference type="SUPFAM" id="SSF53474">
    <property type="entry name" value="alpha/beta-Hydrolases"/>
    <property type="match status" value="1"/>
</dbReference>
<comment type="caution">
    <text evidence="4">The sequence shown here is derived from an EMBL/GenBank/DDBJ whole genome shotgun (WGS) entry which is preliminary data.</text>
</comment>
<dbReference type="PANTHER" id="PTHR48081:SF8">
    <property type="entry name" value="ALPHA_BETA HYDROLASE FOLD-3 DOMAIN-CONTAINING PROTEIN-RELATED"/>
    <property type="match status" value="1"/>
</dbReference>
<name>A0A3P3RAY1_9EURY</name>
<feature type="domain" description="Alpha/beta hydrolase fold-3" evidence="3">
    <location>
        <begin position="87"/>
        <end position="296"/>
    </location>
</feature>
<dbReference type="InterPro" id="IPR002168">
    <property type="entry name" value="Lipase_GDXG_HIS_AS"/>
</dbReference>
<proteinExistence type="inferred from homology"/>
<keyword evidence="2 4" id="KW-0378">Hydrolase</keyword>
<dbReference type="InterPro" id="IPR029058">
    <property type="entry name" value="AB_hydrolase_fold"/>
</dbReference>